<geneLocation type="plasmid" evidence="4 5">
    <name>pQ15_94_2</name>
</geneLocation>
<dbReference type="InterPro" id="IPR011856">
    <property type="entry name" value="tRNA_endonuc-like_dom_sf"/>
</dbReference>
<dbReference type="AlphaFoldDB" id="A0AAJ4TDE5"/>
<dbReference type="InterPro" id="IPR049050">
    <property type="entry name" value="nSTAND3"/>
</dbReference>
<name>A0AAJ4TDE5_AGRTU</name>
<dbReference type="Gene3D" id="3.40.1350.10">
    <property type="match status" value="1"/>
</dbReference>
<evidence type="ECO:0000313" key="5">
    <source>
        <dbReference type="Proteomes" id="UP000663946"/>
    </source>
</evidence>
<feature type="domain" description="Restriction endonuclease type IV Mrr" evidence="2">
    <location>
        <begin position="8"/>
        <end position="64"/>
    </location>
</feature>
<dbReference type="EMBL" id="CP049219">
    <property type="protein sequence ID" value="QTG17054.1"/>
    <property type="molecule type" value="Genomic_DNA"/>
</dbReference>
<dbReference type="GO" id="GO:0009307">
    <property type="term" value="P:DNA restriction-modification system"/>
    <property type="evidence" value="ECO:0007669"/>
    <property type="project" value="InterPro"/>
</dbReference>
<feature type="domain" description="Novel STAND NTPase 3" evidence="3">
    <location>
        <begin position="174"/>
        <end position="331"/>
    </location>
</feature>
<dbReference type="InterPro" id="IPR027417">
    <property type="entry name" value="P-loop_NTPase"/>
</dbReference>
<evidence type="ECO:0000313" key="4">
    <source>
        <dbReference type="EMBL" id="QTG17054.1"/>
    </source>
</evidence>
<sequence length="762" mass="86102">MADRYDFANLSPIEFEGLCVDLVAAETGLQFETFAEGTDGGADGRHGRADGDIIIQAKHYKNSTWSDLQKAVKAERNNVAALKPSEYYLLTSQPLTPNRKAKLITLLDHPSVDPSRVWGRTELNAYLAKHSAVERRHIKLWLSSAAVLDRLLKSDIAVFTEATAEEIERVLKVFVVNPSLSRSAEILKATHCLIVSGAPGVGKTTLAQVLAAEYSDEGWELASVASITDAFRAFRRDTPQVFVFDDFLGKIRLDPASLARDDGRIARFMSMVRRDNTKRFILTTRAYILNAAREVSEALDEKEVELSEMVLNLATYTRELKARILYNHLYHSELDQAAIDRLLDGDTVRQIVDHRNYMPRIIQWMTDELRQRHVAASDYPKAFLDTLANPEKIWEKAFRQHISKRAQLLLHCMFFAEQDRYSNNGVQLGPLKNFFNRAIVDFGVVRKEELRGSIFEETLREVKSSFVVIENDKANFINPSVQDYLSRESSDVTVAATLAHCVPTVAGALSLWKKLHPGIGEGTRKRVAESLLESILSPTISGRLDLHEFAGFVGELVLITENDNFCRHIRKHGLDERFWTVTSKLPILVGELETGKYSDLPHAKAYGRYLRLEVYRSISAEREYVMEIEELSALAVSLAASSVEMSEEFYRSFNEAASEAADGLELSSIGKDEDAGQVIGEWLDHFDKIESLTSTSAFYWKRQDFEERLASIQQMEDYRQEMEEMRGSTSRSQSSGQARPAYERGFSDDALRSMFSSLKRGD</sequence>
<dbReference type="GO" id="GO:0003677">
    <property type="term" value="F:DNA binding"/>
    <property type="evidence" value="ECO:0007669"/>
    <property type="project" value="InterPro"/>
</dbReference>
<dbReference type="InterPro" id="IPR007560">
    <property type="entry name" value="Restrct_endonuc_IV_Mrr"/>
</dbReference>
<accession>A0AAJ4TDE5</accession>
<dbReference type="RefSeq" id="WP_333722604.1">
    <property type="nucleotide sequence ID" value="NZ_CP049219.1"/>
</dbReference>
<dbReference type="GO" id="GO:0004519">
    <property type="term" value="F:endonuclease activity"/>
    <property type="evidence" value="ECO:0007669"/>
    <property type="project" value="InterPro"/>
</dbReference>
<reference evidence="4" key="1">
    <citation type="submission" date="2020-02" db="EMBL/GenBank/DDBJ databases">
        <title>Unexpected conservation and global transmission of agrobacterial virulence plasmids.</title>
        <authorList>
            <person name="Weisberg A.J."/>
            <person name="Davis E.W. II"/>
            <person name="Tabima J.R."/>
            <person name="Belcher M.S."/>
            <person name="Miller M."/>
            <person name="Kuo C.-H."/>
            <person name="Loper J.E."/>
            <person name="Grunwald N.J."/>
            <person name="Putnam M.L."/>
            <person name="Chang J.H."/>
        </authorList>
    </citation>
    <scope>NUCLEOTIDE SEQUENCE</scope>
    <source>
        <strain evidence="4">Q15/94</strain>
        <plasmid evidence="4">pQ15_94_2</plasmid>
    </source>
</reference>
<organism evidence="4 5">
    <name type="scientific">Agrobacterium tumefaciens</name>
    <dbReference type="NCBI Taxonomy" id="358"/>
    <lineage>
        <taxon>Bacteria</taxon>
        <taxon>Pseudomonadati</taxon>
        <taxon>Pseudomonadota</taxon>
        <taxon>Alphaproteobacteria</taxon>
        <taxon>Hyphomicrobiales</taxon>
        <taxon>Rhizobiaceae</taxon>
        <taxon>Rhizobium/Agrobacterium group</taxon>
        <taxon>Agrobacterium</taxon>
        <taxon>Agrobacterium tumefaciens complex</taxon>
    </lineage>
</organism>
<feature type="region of interest" description="Disordered" evidence="1">
    <location>
        <begin position="720"/>
        <end position="747"/>
    </location>
</feature>
<feature type="compositionally biased region" description="Low complexity" evidence="1">
    <location>
        <begin position="727"/>
        <end position="737"/>
    </location>
</feature>
<gene>
    <name evidence="4" type="ORF">G6M86_27575</name>
</gene>
<dbReference type="Pfam" id="PF04471">
    <property type="entry name" value="Mrr_cat"/>
    <property type="match status" value="1"/>
</dbReference>
<keyword evidence="4" id="KW-0614">Plasmid</keyword>
<evidence type="ECO:0000256" key="1">
    <source>
        <dbReference type="SAM" id="MobiDB-lite"/>
    </source>
</evidence>
<dbReference type="Pfam" id="PF20720">
    <property type="entry name" value="nSTAND3"/>
    <property type="match status" value="1"/>
</dbReference>
<proteinExistence type="predicted"/>
<dbReference type="Gene3D" id="3.40.50.300">
    <property type="entry name" value="P-loop containing nucleotide triphosphate hydrolases"/>
    <property type="match status" value="1"/>
</dbReference>
<evidence type="ECO:0000259" key="3">
    <source>
        <dbReference type="Pfam" id="PF20720"/>
    </source>
</evidence>
<evidence type="ECO:0000259" key="2">
    <source>
        <dbReference type="Pfam" id="PF04471"/>
    </source>
</evidence>
<dbReference type="Proteomes" id="UP000663946">
    <property type="component" value="Plasmid pQ15_94_2"/>
</dbReference>
<protein>
    <submittedName>
        <fullName evidence="4">Uncharacterized protein</fullName>
    </submittedName>
</protein>
<dbReference type="SUPFAM" id="SSF52540">
    <property type="entry name" value="P-loop containing nucleoside triphosphate hydrolases"/>
    <property type="match status" value="1"/>
</dbReference>